<feature type="transmembrane region" description="Helical" evidence="1">
    <location>
        <begin position="44"/>
        <end position="64"/>
    </location>
</feature>
<gene>
    <name evidence="2" type="ORF">AW06_002220</name>
</gene>
<evidence type="ECO:0000313" key="3">
    <source>
        <dbReference type="Proteomes" id="UP000021315"/>
    </source>
</evidence>
<keyword evidence="3" id="KW-1185">Reference proteome</keyword>
<name>A0A080M667_9PROT</name>
<dbReference type="Proteomes" id="UP000021315">
    <property type="component" value="Unassembled WGS sequence"/>
</dbReference>
<keyword evidence="1" id="KW-0812">Transmembrane</keyword>
<keyword evidence="1" id="KW-0472">Membrane</keyword>
<dbReference type="AlphaFoldDB" id="A0A080M667"/>
<evidence type="ECO:0000313" key="2">
    <source>
        <dbReference type="EMBL" id="KFB76743.1"/>
    </source>
</evidence>
<reference evidence="2" key="1">
    <citation type="submission" date="2014-02" db="EMBL/GenBank/DDBJ databases">
        <title>Expanding our view of genomic diversity in Candidatus Accumulibacter clades.</title>
        <authorList>
            <person name="Skennerton C.T."/>
            <person name="Barr J.J."/>
            <person name="Slater F.R."/>
            <person name="Bond P.L."/>
            <person name="Tyson G.W."/>
        </authorList>
    </citation>
    <scope>NUCLEOTIDE SEQUENCE [LARGE SCALE GENOMIC DNA]</scope>
</reference>
<dbReference type="RefSeq" id="WP_034949112.1">
    <property type="nucleotide sequence ID" value="NZ_JDST02000047.1"/>
</dbReference>
<protein>
    <submittedName>
        <fullName evidence="2">Uncharacterized protein</fullName>
    </submittedName>
</protein>
<sequence>MPVSTSRIRALCPWLVEARFAWLALGVIAVALAVSLRPHTTEPVIRLTGLVLQVLGIGTVIWGISETRALFGHPSFAAKAKSWFGRFPLLRRNIVLAAAAGPIGLATCKARAFATHGPGPNPTLESRVDALEKNVGLIHERISGTEREMDEEFRKAGEALKNEEQTRQTEDAAIREKLEATGTGGVHISAIGASWLFVGVVLSTAGVEIAELLK</sequence>
<evidence type="ECO:0000256" key="1">
    <source>
        <dbReference type="SAM" id="Phobius"/>
    </source>
</evidence>
<feature type="transmembrane region" description="Helical" evidence="1">
    <location>
        <begin position="20"/>
        <end position="37"/>
    </location>
</feature>
<comment type="caution">
    <text evidence="2">The sequence shown here is derived from an EMBL/GenBank/DDBJ whole genome shotgun (WGS) entry which is preliminary data.</text>
</comment>
<proteinExistence type="predicted"/>
<accession>A0A080M667</accession>
<dbReference type="EMBL" id="JDST02000047">
    <property type="protein sequence ID" value="KFB76743.1"/>
    <property type="molecule type" value="Genomic_DNA"/>
</dbReference>
<keyword evidence="1" id="KW-1133">Transmembrane helix</keyword>
<organism evidence="2 3">
    <name type="scientific">Candidatus Accumulibacter cognatus</name>
    <dbReference type="NCBI Taxonomy" id="2954383"/>
    <lineage>
        <taxon>Bacteria</taxon>
        <taxon>Pseudomonadati</taxon>
        <taxon>Pseudomonadota</taxon>
        <taxon>Betaproteobacteria</taxon>
        <taxon>Candidatus Accumulibacter</taxon>
    </lineage>
</organism>
<dbReference type="STRING" id="1453999.AW06_002220"/>